<feature type="transmembrane region" description="Helical" evidence="1">
    <location>
        <begin position="113"/>
        <end position="132"/>
    </location>
</feature>
<dbReference type="Proteomes" id="UP000831817">
    <property type="component" value="Chromosome"/>
</dbReference>
<name>A0ABN6PAX2_9EURY</name>
<keyword evidence="1" id="KW-0472">Membrane</keyword>
<proteinExistence type="predicted"/>
<dbReference type="RefSeq" id="WP_248565190.1">
    <property type="nucleotide sequence ID" value="NZ_AP025698.1"/>
</dbReference>
<reference evidence="2 3" key="1">
    <citation type="submission" date="2022-04" db="EMBL/GenBank/DDBJ databases">
        <title>Complete genome of Methanothermobacter tenebrarum strain RMAS.</title>
        <authorList>
            <person name="Nakamura K."/>
            <person name="Oshima K."/>
            <person name="Hattori M."/>
            <person name="Kamagata Y."/>
            <person name="Takamizawa K."/>
        </authorList>
    </citation>
    <scope>NUCLEOTIDE SEQUENCE [LARGE SCALE GENOMIC DNA]</scope>
    <source>
        <strain evidence="2 3">RMAS</strain>
    </source>
</reference>
<accession>A0ABN6PAX2</accession>
<dbReference type="EMBL" id="AP025698">
    <property type="protein sequence ID" value="BDH79372.1"/>
    <property type="molecule type" value="Genomic_DNA"/>
</dbReference>
<evidence type="ECO:0000256" key="1">
    <source>
        <dbReference type="SAM" id="Phobius"/>
    </source>
</evidence>
<feature type="transmembrane region" description="Helical" evidence="1">
    <location>
        <begin position="88"/>
        <end position="107"/>
    </location>
</feature>
<feature type="transmembrane region" description="Helical" evidence="1">
    <location>
        <begin position="6"/>
        <end position="26"/>
    </location>
</feature>
<dbReference type="Pfam" id="PF09874">
    <property type="entry name" value="DUF2101"/>
    <property type="match status" value="1"/>
</dbReference>
<protein>
    <recommendedName>
        <fullName evidence="4">DUF2101 domain-containing protein</fullName>
    </recommendedName>
</protein>
<evidence type="ECO:0000313" key="3">
    <source>
        <dbReference type="Proteomes" id="UP000831817"/>
    </source>
</evidence>
<dbReference type="InterPro" id="IPR018663">
    <property type="entry name" value="DUF2101_membrane"/>
</dbReference>
<gene>
    <name evidence="2" type="ORF">MTTB_07510</name>
</gene>
<feature type="transmembrane region" description="Helical" evidence="1">
    <location>
        <begin position="169"/>
        <end position="197"/>
    </location>
</feature>
<evidence type="ECO:0000313" key="2">
    <source>
        <dbReference type="EMBL" id="BDH79372.1"/>
    </source>
</evidence>
<dbReference type="GeneID" id="71965270"/>
<keyword evidence="1" id="KW-1133">Transmembrane helix</keyword>
<sequence>MGFFSKLGEIVITLFNLLGTLILELVKLPKKIKSEDILEKISRIKYEARTLKSPKVKGIRGEGEDSPVETVSSGIGASFDPSEKENTVLRLQVAAAGFIITSILYAFNIIPLLIFLMVGVLLIILIIYILYYRVRLMYPQDFNAYRDFFLMYIAVGFLVIIVANNPLIYSLFSFMLLPSLGVLIFALIAVATIFIVFRIRYHREYTFGEVIEAGENTSQVRVDYDIRSNVKPDIYIVENNKFKVKEHDIVKLAIESSWGGNKPKKIIGKK</sequence>
<evidence type="ECO:0008006" key="4">
    <source>
        <dbReference type="Google" id="ProtNLM"/>
    </source>
</evidence>
<keyword evidence="1" id="KW-0812">Transmembrane</keyword>
<feature type="transmembrane region" description="Helical" evidence="1">
    <location>
        <begin position="144"/>
        <end position="163"/>
    </location>
</feature>
<keyword evidence="3" id="KW-1185">Reference proteome</keyword>
<organism evidence="2 3">
    <name type="scientific">Methanothermobacter tenebrarum</name>
    <dbReference type="NCBI Taxonomy" id="680118"/>
    <lineage>
        <taxon>Archaea</taxon>
        <taxon>Methanobacteriati</taxon>
        <taxon>Methanobacteriota</taxon>
        <taxon>Methanomada group</taxon>
        <taxon>Methanobacteria</taxon>
        <taxon>Methanobacteriales</taxon>
        <taxon>Methanobacteriaceae</taxon>
        <taxon>Methanothermobacter</taxon>
    </lineage>
</organism>